<reference evidence="2 3" key="1">
    <citation type="submission" date="2020-08" db="EMBL/GenBank/DDBJ databases">
        <title>Genomic Encyclopedia of Type Strains, Phase IV (KMG-IV): sequencing the most valuable type-strain genomes for metagenomic binning, comparative biology and taxonomic classification.</title>
        <authorList>
            <person name="Goeker M."/>
        </authorList>
    </citation>
    <scope>NUCLEOTIDE SEQUENCE [LARGE SCALE GENOMIC DNA]</scope>
    <source>
        <strain evidence="2 3">DSM 18233</strain>
    </source>
</reference>
<dbReference type="HAMAP" id="MF_02215">
    <property type="entry name" value="UbiJ"/>
    <property type="match status" value="1"/>
</dbReference>
<dbReference type="InterPro" id="IPR038989">
    <property type="entry name" value="UbiJ"/>
</dbReference>
<sequence>MLATILNRMLAHDEAARTALAPYQGRVIRLVLPVLSGTLIIGADGTVASATGLAEASILLSPTFFTTWLFDRDAASKKVGLNGDAELAAAVGQVLAKLRWDMAEELSQLVGDVAANRITWIAGKIGGIPGAIGSRLLIELTEYWRDEAPLVVTKRHVDTFCTSVDALRDDLARLEARLERLTVKSF</sequence>
<comment type="function">
    <text evidence="1">Required for ubiquinone (coenzyme Q) biosynthesis. Binds hydrophobic ubiquinone biosynthetic intermediates via its SCP2 domain and is essential for the stability of the Ubi complex. May constitute a docking platform where Ubi enzymes assemble and access their SCP2-bound polyprenyl substrates.</text>
</comment>
<gene>
    <name evidence="1" type="primary">ubiJ</name>
    <name evidence="2" type="ORF">HNQ50_002523</name>
</gene>
<keyword evidence="2" id="KW-0830">Ubiquinone</keyword>
<comment type="caution">
    <text evidence="2">The sequence shown here is derived from an EMBL/GenBank/DDBJ whole genome shotgun (WGS) entry which is preliminary data.</text>
</comment>
<comment type="subcellular location">
    <subcellularLocation>
        <location evidence="1">Cytoplasm</location>
    </subcellularLocation>
</comment>
<dbReference type="AlphaFoldDB" id="A0A840RHP6"/>
<dbReference type="GO" id="GO:0005737">
    <property type="term" value="C:cytoplasm"/>
    <property type="evidence" value="ECO:0007669"/>
    <property type="project" value="UniProtKB-SubCell"/>
</dbReference>
<accession>A0A840RHP6</accession>
<evidence type="ECO:0000256" key="1">
    <source>
        <dbReference type="HAMAP-Rule" id="MF_02215"/>
    </source>
</evidence>
<proteinExistence type="inferred from homology"/>
<evidence type="ECO:0000313" key="3">
    <source>
        <dbReference type="Proteomes" id="UP000543030"/>
    </source>
</evidence>
<name>A0A840RHP6_9NEIS</name>
<comment type="pathway">
    <text evidence="1">Cofactor biosynthesis; ubiquinone biosynthesis.</text>
</comment>
<keyword evidence="1" id="KW-0831">Ubiquinone biosynthesis</keyword>
<dbReference type="PANTHER" id="PTHR38693">
    <property type="entry name" value="UBIQUINONE BIOSYNTHESIS PROTEIN UBIJ"/>
    <property type="match status" value="1"/>
</dbReference>
<evidence type="ECO:0000313" key="2">
    <source>
        <dbReference type="EMBL" id="MBB5191793.1"/>
    </source>
</evidence>
<comment type="similarity">
    <text evidence="1">Belongs to the UbiJ family.</text>
</comment>
<keyword evidence="1" id="KW-0963">Cytoplasm</keyword>
<protein>
    <recommendedName>
        <fullName evidence="1">Ubiquinone biosynthesis accessory factor UbiJ</fullName>
    </recommendedName>
</protein>
<dbReference type="GO" id="GO:0006744">
    <property type="term" value="P:ubiquinone biosynthetic process"/>
    <property type="evidence" value="ECO:0007669"/>
    <property type="project" value="UniProtKB-UniRule"/>
</dbReference>
<dbReference type="UniPathway" id="UPA00232"/>
<dbReference type="RefSeq" id="WP_184101128.1">
    <property type="nucleotide sequence ID" value="NZ_JACHHN010000004.1"/>
</dbReference>
<dbReference type="PANTHER" id="PTHR38693:SF1">
    <property type="entry name" value="UBIQUINONE BIOSYNTHESIS ACCESSORY FACTOR UBIJ"/>
    <property type="match status" value="1"/>
</dbReference>
<dbReference type="EMBL" id="JACHHN010000004">
    <property type="protein sequence ID" value="MBB5191793.1"/>
    <property type="molecule type" value="Genomic_DNA"/>
</dbReference>
<dbReference type="Proteomes" id="UP000543030">
    <property type="component" value="Unassembled WGS sequence"/>
</dbReference>
<keyword evidence="3" id="KW-1185">Reference proteome</keyword>
<organism evidence="2 3">
    <name type="scientific">Silvimonas terrae</name>
    <dbReference type="NCBI Taxonomy" id="300266"/>
    <lineage>
        <taxon>Bacteria</taxon>
        <taxon>Pseudomonadati</taxon>
        <taxon>Pseudomonadota</taxon>
        <taxon>Betaproteobacteria</taxon>
        <taxon>Neisseriales</taxon>
        <taxon>Chitinibacteraceae</taxon>
        <taxon>Silvimonas</taxon>
    </lineage>
</organism>